<comment type="caution">
    <text evidence="2">The sequence shown here is derived from an EMBL/GenBank/DDBJ whole genome shotgun (WGS) entry which is preliminary data.</text>
</comment>
<feature type="non-terminal residue" evidence="2">
    <location>
        <position position="89"/>
    </location>
</feature>
<organism evidence="2 3">
    <name type="scientific">Allacma fusca</name>
    <dbReference type="NCBI Taxonomy" id="39272"/>
    <lineage>
        <taxon>Eukaryota</taxon>
        <taxon>Metazoa</taxon>
        <taxon>Ecdysozoa</taxon>
        <taxon>Arthropoda</taxon>
        <taxon>Hexapoda</taxon>
        <taxon>Collembola</taxon>
        <taxon>Symphypleona</taxon>
        <taxon>Sminthuridae</taxon>
        <taxon>Allacma</taxon>
    </lineage>
</organism>
<keyword evidence="3" id="KW-1185">Reference proteome</keyword>
<reference evidence="2" key="1">
    <citation type="submission" date="2021-06" db="EMBL/GenBank/DDBJ databases">
        <authorList>
            <person name="Hodson N. C."/>
            <person name="Mongue J. A."/>
            <person name="Jaron S. K."/>
        </authorList>
    </citation>
    <scope>NUCLEOTIDE SEQUENCE</scope>
</reference>
<accession>A0A8J2KUD1</accession>
<evidence type="ECO:0000256" key="1">
    <source>
        <dbReference type="SAM" id="MobiDB-lite"/>
    </source>
</evidence>
<dbReference type="AlphaFoldDB" id="A0A8J2KUD1"/>
<evidence type="ECO:0000313" key="2">
    <source>
        <dbReference type="EMBL" id="CAG7821580.1"/>
    </source>
</evidence>
<evidence type="ECO:0000313" key="3">
    <source>
        <dbReference type="Proteomes" id="UP000708208"/>
    </source>
</evidence>
<dbReference type="Proteomes" id="UP000708208">
    <property type="component" value="Unassembled WGS sequence"/>
</dbReference>
<sequence length="89" mass="9766">SSQESAPTLRRCKSMSTGIFSPDSPGSHVESGSRQSCSILAEEMPAPNLVKNVRNVFERLCISQRNSKCDVESDRSRKAPLRSIKSNPT</sequence>
<gene>
    <name evidence="2" type="ORF">AFUS01_LOCUS31911</name>
</gene>
<name>A0A8J2KUD1_9HEXA</name>
<proteinExistence type="predicted"/>
<dbReference type="EMBL" id="CAJVCH010515875">
    <property type="protein sequence ID" value="CAG7821580.1"/>
    <property type="molecule type" value="Genomic_DNA"/>
</dbReference>
<feature type="non-terminal residue" evidence="2">
    <location>
        <position position="1"/>
    </location>
</feature>
<protein>
    <submittedName>
        <fullName evidence="2">Uncharacterized protein</fullName>
    </submittedName>
</protein>
<feature type="region of interest" description="Disordered" evidence="1">
    <location>
        <begin position="1"/>
        <end position="35"/>
    </location>
</feature>